<keyword evidence="2" id="KW-0378">Hydrolase</keyword>
<keyword evidence="6" id="KW-1185">Reference proteome</keyword>
<evidence type="ECO:0000313" key="6">
    <source>
        <dbReference type="Proteomes" id="UP001163255"/>
    </source>
</evidence>
<dbReference type="InterPro" id="IPR020045">
    <property type="entry name" value="DNA_polI_H3TH"/>
</dbReference>
<dbReference type="SMART" id="SM00475">
    <property type="entry name" value="53EXOc"/>
    <property type="match status" value="1"/>
</dbReference>
<dbReference type="SMART" id="SM00279">
    <property type="entry name" value="HhH2"/>
    <property type="match status" value="1"/>
</dbReference>
<dbReference type="CDD" id="cd09859">
    <property type="entry name" value="PIN_53EXO"/>
    <property type="match status" value="1"/>
</dbReference>
<dbReference type="Proteomes" id="UP001163255">
    <property type="component" value="Chromosome"/>
</dbReference>
<evidence type="ECO:0000256" key="3">
    <source>
        <dbReference type="ARBA" id="ARBA00023125"/>
    </source>
</evidence>
<dbReference type="InterPro" id="IPR020046">
    <property type="entry name" value="5-3_exonucl_a-hlix_arch_N"/>
</dbReference>
<organism evidence="5 6">
    <name type="scientific">Endozoicomonas euniceicola</name>
    <dbReference type="NCBI Taxonomy" id="1234143"/>
    <lineage>
        <taxon>Bacteria</taxon>
        <taxon>Pseudomonadati</taxon>
        <taxon>Pseudomonadota</taxon>
        <taxon>Gammaproteobacteria</taxon>
        <taxon>Oceanospirillales</taxon>
        <taxon>Endozoicomonadaceae</taxon>
        <taxon>Endozoicomonas</taxon>
    </lineage>
</organism>
<dbReference type="InterPro" id="IPR002421">
    <property type="entry name" value="5-3_exonuclease"/>
</dbReference>
<dbReference type="PANTHER" id="PTHR42646:SF2">
    <property type="entry name" value="5'-3' EXONUCLEASE FAMILY PROTEIN"/>
    <property type="match status" value="1"/>
</dbReference>
<dbReference type="GO" id="GO:0004527">
    <property type="term" value="F:exonuclease activity"/>
    <property type="evidence" value="ECO:0007669"/>
    <property type="project" value="UniProtKB-KW"/>
</dbReference>
<dbReference type="PANTHER" id="PTHR42646">
    <property type="entry name" value="FLAP ENDONUCLEASE XNI"/>
    <property type="match status" value="1"/>
</dbReference>
<evidence type="ECO:0000259" key="4">
    <source>
        <dbReference type="SMART" id="SM00475"/>
    </source>
</evidence>
<proteinExistence type="predicted"/>
<dbReference type="Gene3D" id="3.40.50.1010">
    <property type="entry name" value="5'-nuclease"/>
    <property type="match status" value="1"/>
</dbReference>
<dbReference type="RefSeq" id="WP_262598704.1">
    <property type="nucleotide sequence ID" value="NZ_CP103300.1"/>
</dbReference>
<dbReference type="InterPro" id="IPR038969">
    <property type="entry name" value="FEN"/>
</dbReference>
<dbReference type="InterPro" id="IPR036279">
    <property type="entry name" value="5-3_exonuclease_C_sf"/>
</dbReference>
<accession>A0ABY6GUH9</accession>
<dbReference type="SUPFAM" id="SSF47807">
    <property type="entry name" value="5' to 3' exonuclease, C-terminal subdomain"/>
    <property type="match status" value="1"/>
</dbReference>
<name>A0ABY6GUH9_9GAMM</name>
<evidence type="ECO:0000256" key="2">
    <source>
        <dbReference type="ARBA" id="ARBA00022801"/>
    </source>
</evidence>
<dbReference type="Pfam" id="PF01367">
    <property type="entry name" value="5_3_exonuc"/>
    <property type="match status" value="1"/>
</dbReference>
<reference evidence="5" key="1">
    <citation type="submission" date="2022-10" db="EMBL/GenBank/DDBJ databases">
        <title>Completed Genome Sequence of two octocoral isolated bacterium, Endozoicomonas euniceicola EF212T and Endozoicomonas gorgoniicola PS125T.</title>
        <authorList>
            <person name="Chiou Y.-J."/>
            <person name="Chen Y.-H."/>
        </authorList>
    </citation>
    <scope>NUCLEOTIDE SEQUENCE</scope>
    <source>
        <strain evidence="5">EF212</strain>
    </source>
</reference>
<keyword evidence="1" id="KW-0540">Nuclease</keyword>
<gene>
    <name evidence="5" type="ORF">NX720_00295</name>
</gene>
<keyword evidence="3" id="KW-0238">DNA-binding</keyword>
<protein>
    <submittedName>
        <fullName evidence="5">5'-3' exonuclease</fullName>
    </submittedName>
</protein>
<dbReference type="Pfam" id="PF02739">
    <property type="entry name" value="5_3_exonuc_N"/>
    <property type="match status" value="1"/>
</dbReference>
<dbReference type="InterPro" id="IPR008918">
    <property type="entry name" value="HhH2"/>
</dbReference>
<dbReference type="Gene3D" id="1.10.150.20">
    <property type="entry name" value="5' to 3' exonuclease, C-terminal subdomain"/>
    <property type="match status" value="1"/>
</dbReference>
<evidence type="ECO:0000313" key="5">
    <source>
        <dbReference type="EMBL" id="UYM16409.1"/>
    </source>
</evidence>
<keyword evidence="5" id="KW-0269">Exonuclease</keyword>
<dbReference type="CDD" id="cd09898">
    <property type="entry name" value="H3TH_53EXO"/>
    <property type="match status" value="1"/>
</dbReference>
<sequence length="255" mass="28130">MRPHLLLIDALNLIRRIHAAVRAPDENRQVDGAISSTISSLSRALHDSQPTHALVVFDGNPPTWRHELYPDYKSQRKPMPDILNNRLGDFNNAFLQLGVKTFRRSGLEADDVIASIASKAMGAGVAVTILSTDRSFQQLLTQPSIRLRDHFQKQDHDAETVFQQLGFRPEQLVDYWAMAGNGDIPGVSGVGKQGATKLMLELGGLEQVFQQGESKGAAGKVCAQKEQALLSQRLATLATELELGVRLKDLRFSRP</sequence>
<evidence type="ECO:0000256" key="1">
    <source>
        <dbReference type="ARBA" id="ARBA00022722"/>
    </source>
</evidence>
<feature type="domain" description="5'-3' exonuclease" evidence="4">
    <location>
        <begin position="1"/>
        <end position="253"/>
    </location>
</feature>
<dbReference type="EMBL" id="CP103300">
    <property type="protein sequence ID" value="UYM16409.1"/>
    <property type="molecule type" value="Genomic_DNA"/>
</dbReference>
<dbReference type="SUPFAM" id="SSF88723">
    <property type="entry name" value="PIN domain-like"/>
    <property type="match status" value="1"/>
</dbReference>
<dbReference type="InterPro" id="IPR029060">
    <property type="entry name" value="PIN-like_dom_sf"/>
</dbReference>